<dbReference type="InterPro" id="IPR018170">
    <property type="entry name" value="Aldo/ket_reductase_CS"/>
</dbReference>
<sequence>MPRLSNIQTTTLGPNGPEVPALGVGTWSWGDSIFWQYGNAYGEDEVRSAFNASLAAGVNFLDTAEVYGLGKSEEIISQCVQAHAQQAELASVAETGDHDLSDRAKVIIATKYMPLPWRFSAQSVADALTASLKRLKLPSVTLYQVHWPFDFLMSQKTLMNALADEVDQGRIQTIGVSNYSAKQMREAHSYLAERGIPLAVNQVQYSLLHRNIESNGVLEAARNLEVTILAYSPLAQGLLTGKYTVGSDRQPSGARRLDPRFNKKNLQKIEPVLAALQTIGDAHGKTQVQVALNWLVGKGNVVPIPGAKNAKQAEQNAGALGWEMTATEHEQLDNVSAPWLK</sequence>
<protein>
    <submittedName>
        <fullName evidence="3">Putative oxidoreductase</fullName>
    </submittedName>
</protein>
<dbReference type="InterPro" id="IPR050791">
    <property type="entry name" value="Aldo-Keto_reductase"/>
</dbReference>
<dbReference type="STRING" id="1666911.HLUCCA11_03650"/>
<dbReference type="CDD" id="cd19093">
    <property type="entry name" value="AKR_AtPLR-like"/>
    <property type="match status" value="1"/>
</dbReference>
<dbReference type="Gene3D" id="3.20.20.100">
    <property type="entry name" value="NADP-dependent oxidoreductase domain"/>
    <property type="match status" value="1"/>
</dbReference>
<dbReference type="Pfam" id="PF00248">
    <property type="entry name" value="Aldo_ket_red"/>
    <property type="match status" value="1"/>
</dbReference>
<dbReference type="PROSITE" id="PS00062">
    <property type="entry name" value="ALDOKETO_REDUCTASE_2"/>
    <property type="match status" value="1"/>
</dbReference>
<dbReference type="GO" id="GO:0016491">
    <property type="term" value="F:oxidoreductase activity"/>
    <property type="evidence" value="ECO:0007669"/>
    <property type="project" value="UniProtKB-KW"/>
</dbReference>
<feature type="domain" description="NADP-dependent oxidoreductase" evidence="2">
    <location>
        <begin position="22"/>
        <end position="335"/>
    </location>
</feature>
<comment type="caution">
    <text evidence="3">The sequence shown here is derived from an EMBL/GenBank/DDBJ whole genome shotgun (WGS) entry which is preliminary data.</text>
</comment>
<dbReference type="Proteomes" id="UP000050465">
    <property type="component" value="Unassembled WGS sequence"/>
</dbReference>
<dbReference type="EMBL" id="LJZR01000003">
    <property type="protein sequence ID" value="KPQ37025.1"/>
    <property type="molecule type" value="Genomic_DNA"/>
</dbReference>
<name>A0A0P7Z211_9CYAN</name>
<gene>
    <name evidence="3" type="ORF">HLUCCA11_03650</name>
</gene>
<evidence type="ECO:0000259" key="2">
    <source>
        <dbReference type="Pfam" id="PF00248"/>
    </source>
</evidence>
<dbReference type="InterPro" id="IPR036812">
    <property type="entry name" value="NAD(P)_OxRdtase_dom_sf"/>
</dbReference>
<dbReference type="InterPro" id="IPR023210">
    <property type="entry name" value="NADP_OxRdtase_dom"/>
</dbReference>
<reference evidence="3 4" key="1">
    <citation type="submission" date="2015-09" db="EMBL/GenBank/DDBJ databases">
        <title>Identification and resolution of microdiversity through metagenomic sequencing of parallel consortia.</title>
        <authorList>
            <person name="Nelson W.C."/>
            <person name="Romine M.F."/>
            <person name="Lindemann S.R."/>
        </authorList>
    </citation>
    <scope>NUCLEOTIDE SEQUENCE [LARGE SCALE GENOMIC DNA]</scope>
    <source>
        <strain evidence="3">Ana</strain>
    </source>
</reference>
<accession>A0A0P7Z211</accession>
<evidence type="ECO:0000313" key="3">
    <source>
        <dbReference type="EMBL" id="KPQ37025.1"/>
    </source>
</evidence>
<evidence type="ECO:0000313" key="4">
    <source>
        <dbReference type="Proteomes" id="UP000050465"/>
    </source>
</evidence>
<dbReference type="PATRIC" id="fig|1666911.3.peg.3584"/>
<dbReference type="PANTHER" id="PTHR43625">
    <property type="entry name" value="AFLATOXIN B1 ALDEHYDE REDUCTASE"/>
    <property type="match status" value="1"/>
</dbReference>
<keyword evidence="1" id="KW-0560">Oxidoreductase</keyword>
<dbReference type="AlphaFoldDB" id="A0A0P7Z211"/>
<proteinExistence type="predicted"/>
<dbReference type="SUPFAM" id="SSF51430">
    <property type="entry name" value="NAD(P)-linked oxidoreductase"/>
    <property type="match status" value="1"/>
</dbReference>
<dbReference type="GO" id="GO:0005737">
    <property type="term" value="C:cytoplasm"/>
    <property type="evidence" value="ECO:0007669"/>
    <property type="project" value="TreeGrafter"/>
</dbReference>
<dbReference type="PANTHER" id="PTHR43625:SF88">
    <property type="entry name" value="OS07G0143000 PROTEIN"/>
    <property type="match status" value="1"/>
</dbReference>
<evidence type="ECO:0000256" key="1">
    <source>
        <dbReference type="ARBA" id="ARBA00023002"/>
    </source>
</evidence>
<organism evidence="3 4">
    <name type="scientific">Phormidesmis priestleyi Ana</name>
    <dbReference type="NCBI Taxonomy" id="1666911"/>
    <lineage>
        <taxon>Bacteria</taxon>
        <taxon>Bacillati</taxon>
        <taxon>Cyanobacteriota</taxon>
        <taxon>Cyanophyceae</taxon>
        <taxon>Leptolyngbyales</taxon>
        <taxon>Leptolyngbyaceae</taxon>
        <taxon>Phormidesmis</taxon>
    </lineage>
</organism>